<dbReference type="Proteomes" id="UP000015520">
    <property type="component" value="Unassembled WGS sequence"/>
</dbReference>
<protein>
    <submittedName>
        <fullName evidence="2">Sulfide-quinone reductase</fullName>
    </submittedName>
</protein>
<dbReference type="Gene3D" id="3.50.50.100">
    <property type="match status" value="1"/>
</dbReference>
<dbReference type="RefSeq" id="WP_021287408.1">
    <property type="nucleotide sequence ID" value="NZ_AUPZ01000007.1"/>
</dbReference>
<evidence type="ECO:0000313" key="3">
    <source>
        <dbReference type="Proteomes" id="UP000015520"/>
    </source>
</evidence>
<evidence type="ECO:0000259" key="1">
    <source>
        <dbReference type="Pfam" id="PF07992"/>
    </source>
</evidence>
<keyword evidence="3" id="KW-1185">Reference proteome</keyword>
<dbReference type="Pfam" id="PF07992">
    <property type="entry name" value="Pyr_redox_2"/>
    <property type="match status" value="1"/>
</dbReference>
<dbReference type="PATRIC" id="fig|1172190.3.peg.1113"/>
<dbReference type="GO" id="GO:0016491">
    <property type="term" value="F:oxidoreductase activity"/>
    <property type="evidence" value="ECO:0007669"/>
    <property type="project" value="InterPro"/>
</dbReference>
<sequence>MKSVLVIGGGFGGLEAAIFLKKYNYDVTLVSDRDYFFIYPTSIWIPTREKEFDEICIDLAELQRVHGFKLIVDALTHIDVKQNRYTLASGEILSSYDHVVLAMGASKLKHEGIEHTLSICAEPEQSLKLRDSLDALIEKGSGKISFGFGANPKDSSSVRGGPAFELLFNTHNLLKKKGIRDNFELSFFAPMSEPGKRMGEKALSMMDDFFKRLAIKQHFGKKIKLFKEDSVIFEDDSKLESDLIMFIAAGSGHEVVQDSHLPKNEAGFVKIDEYCRVIFDEVPSNIYAIGDIAALEGPSWKAKQGHLAEIMARNVAFNISQTDKGKASLKSYKKHINILCLMDSGDGASLIYRDDKKAYMIPLPFIGHYVKKLWGVYAKLSKLGKIPRILGL</sequence>
<organism evidence="2 3">
    <name type="scientific">Sulfurimonas hongkongensis</name>
    <dbReference type="NCBI Taxonomy" id="1172190"/>
    <lineage>
        <taxon>Bacteria</taxon>
        <taxon>Pseudomonadati</taxon>
        <taxon>Campylobacterota</taxon>
        <taxon>Epsilonproteobacteria</taxon>
        <taxon>Campylobacterales</taxon>
        <taxon>Sulfurimonadaceae</taxon>
        <taxon>Sulfurimonas</taxon>
    </lineage>
</organism>
<dbReference type="InterPro" id="IPR036188">
    <property type="entry name" value="FAD/NAD-bd_sf"/>
</dbReference>
<evidence type="ECO:0000313" key="2">
    <source>
        <dbReference type="EMBL" id="EQB39488.1"/>
    </source>
</evidence>
<comment type="caution">
    <text evidence="2">The sequence shown here is derived from an EMBL/GenBank/DDBJ whole genome shotgun (WGS) entry which is preliminary data.</text>
</comment>
<dbReference type="STRING" id="1172190.M947_05700"/>
<dbReference type="PANTHER" id="PTHR43755">
    <property type="match status" value="1"/>
</dbReference>
<gene>
    <name evidence="2" type="ORF">M947_05700</name>
</gene>
<feature type="domain" description="FAD/NAD(P)-binding" evidence="1">
    <location>
        <begin position="3"/>
        <end position="295"/>
    </location>
</feature>
<dbReference type="PANTHER" id="PTHR43755:SF1">
    <property type="entry name" value="FAD-DEPENDENT PYRIDINE NUCLEOTIDE-DISULPHIDE OXIDOREDUCTASE"/>
    <property type="match status" value="1"/>
</dbReference>
<dbReference type="SUPFAM" id="SSF51905">
    <property type="entry name" value="FAD/NAD(P)-binding domain"/>
    <property type="match status" value="1"/>
</dbReference>
<dbReference type="AlphaFoldDB" id="T0L146"/>
<dbReference type="EMBL" id="AUPZ01000007">
    <property type="protein sequence ID" value="EQB39488.1"/>
    <property type="molecule type" value="Genomic_DNA"/>
</dbReference>
<dbReference type="InterPro" id="IPR023753">
    <property type="entry name" value="FAD/NAD-binding_dom"/>
</dbReference>
<dbReference type="InterPro" id="IPR052541">
    <property type="entry name" value="SQRD"/>
</dbReference>
<dbReference type="PRINTS" id="PR00411">
    <property type="entry name" value="PNDRDTASEI"/>
</dbReference>
<reference evidence="2 3" key="1">
    <citation type="submission" date="2013-07" db="EMBL/GenBank/DDBJ databases">
        <title>Sulfurimonas hongkongensis AST-10 Genome Sequencing.</title>
        <authorList>
            <person name="Cai L."/>
            <person name="Zhang T."/>
        </authorList>
    </citation>
    <scope>NUCLEOTIDE SEQUENCE [LARGE SCALE GENOMIC DNA]</scope>
    <source>
        <strain evidence="2 3">AST-10</strain>
    </source>
</reference>
<name>T0L146_9BACT</name>
<proteinExistence type="predicted"/>
<dbReference type="OrthoDB" id="9802771at2"/>
<accession>T0L146</accession>
<dbReference type="eggNOG" id="COG0446">
    <property type="taxonomic scope" value="Bacteria"/>
</dbReference>